<accession>A0A2Z3YP77</accession>
<keyword evidence="3" id="KW-1185">Reference proteome</keyword>
<name>A0A2Z3YP77_9CORY</name>
<dbReference type="AlphaFoldDB" id="A0A2Z3YP77"/>
<reference evidence="3" key="1">
    <citation type="submission" date="2017-11" db="EMBL/GenBank/DDBJ databases">
        <title>Otitis media/interna in a cat caused by the recently described species Corynebacterium provencense.</title>
        <authorList>
            <person name="Kittl S."/>
            <person name="Brodard I."/>
            <person name="Rychener L."/>
            <person name="Jores J."/>
            <person name="Roosje P."/>
            <person name="Gobeli Brawand S."/>
        </authorList>
    </citation>
    <scope>NUCLEOTIDE SEQUENCE [LARGE SCALE GENOMIC DNA]</scope>
    <source>
        <strain evidence="3">17KM38</strain>
    </source>
</reference>
<gene>
    <name evidence="2" type="ORF">Csp1_15630</name>
</gene>
<dbReference type="EMBL" id="CP024988">
    <property type="protein sequence ID" value="AWT26348.1"/>
    <property type="molecule type" value="Genomic_DNA"/>
</dbReference>
<feature type="region of interest" description="Disordered" evidence="1">
    <location>
        <begin position="205"/>
        <end position="226"/>
    </location>
</feature>
<organism evidence="2 3">
    <name type="scientific">Corynebacterium provencense</name>
    <dbReference type="NCBI Taxonomy" id="1737425"/>
    <lineage>
        <taxon>Bacteria</taxon>
        <taxon>Bacillati</taxon>
        <taxon>Actinomycetota</taxon>
        <taxon>Actinomycetes</taxon>
        <taxon>Mycobacteriales</taxon>
        <taxon>Corynebacteriaceae</taxon>
        <taxon>Corynebacterium</taxon>
    </lineage>
</organism>
<dbReference type="KEGG" id="cpre:Csp1_15630"/>
<protein>
    <submittedName>
        <fullName evidence="2">Uncharacterized protein</fullName>
    </submittedName>
</protein>
<evidence type="ECO:0000313" key="3">
    <source>
        <dbReference type="Proteomes" id="UP000247696"/>
    </source>
</evidence>
<proteinExistence type="predicted"/>
<evidence type="ECO:0000313" key="2">
    <source>
        <dbReference type="EMBL" id="AWT26348.1"/>
    </source>
</evidence>
<evidence type="ECO:0000256" key="1">
    <source>
        <dbReference type="SAM" id="MobiDB-lite"/>
    </source>
</evidence>
<dbReference type="Proteomes" id="UP000247696">
    <property type="component" value="Chromosome"/>
</dbReference>
<sequence length="282" mass="29205">MDQVIEVVAVSEQCADLGVLPVASRVDDHVAGNGGRGRRTEPFGDEVQCQVDAAGDAGRGVDAAVTDVEYVPDDRDCGKLRGEPVLQMVVRGRATPVEQAGLGEREGSRTDADDRPAAVVVLHDAGQCRRVEPAGGVGVPDLGARDDEEIVPGQLRPVGLRLERQALGGVDGRGLGEVGQRPGVRRMVADGAEDLRRPGDIQQVDARGEEEHHPGSGAGRCGHRSTGAGKAVKAVSTVAMSAKRPARANSVRSMMPAAGSISPVSGRVTGKVAVASVTKVTR</sequence>